<keyword evidence="2" id="KW-1185">Reference proteome</keyword>
<name>A0A4C1Y109_EUMVA</name>
<reference evidence="1 2" key="1">
    <citation type="journal article" date="2019" name="Commun. Biol.">
        <title>The bagworm genome reveals a unique fibroin gene that provides high tensile strength.</title>
        <authorList>
            <person name="Kono N."/>
            <person name="Nakamura H."/>
            <person name="Ohtoshi R."/>
            <person name="Tomita M."/>
            <person name="Numata K."/>
            <person name="Arakawa K."/>
        </authorList>
    </citation>
    <scope>NUCLEOTIDE SEQUENCE [LARGE SCALE GENOMIC DNA]</scope>
</reference>
<sequence length="180" mass="19707">MGVVGGRAAFERKWPRTSAEARHCAFEVAARRPRRSGNKLKKNPAGVNRTRAVPVTLPFLSLIAPAPSSAPRLPVCRYLAGVLALYSWSSEVIEYTSRKQYDLTQYEKHRATSHGPGAASGNWRQGRRDRVRQCAAASPAARPNDNKLLIITTPAQQYAITGTDAEAVHALKGRIDYGRG</sequence>
<protein>
    <submittedName>
        <fullName evidence="1">Uncharacterized protein</fullName>
    </submittedName>
</protein>
<dbReference type="EMBL" id="BGZK01001019">
    <property type="protein sequence ID" value="GBP68654.1"/>
    <property type="molecule type" value="Genomic_DNA"/>
</dbReference>
<accession>A0A4C1Y109</accession>
<dbReference type="AlphaFoldDB" id="A0A4C1Y109"/>
<dbReference type="Proteomes" id="UP000299102">
    <property type="component" value="Unassembled WGS sequence"/>
</dbReference>
<comment type="caution">
    <text evidence="1">The sequence shown here is derived from an EMBL/GenBank/DDBJ whole genome shotgun (WGS) entry which is preliminary data.</text>
</comment>
<organism evidence="1 2">
    <name type="scientific">Eumeta variegata</name>
    <name type="common">Bagworm moth</name>
    <name type="synonym">Eumeta japonica</name>
    <dbReference type="NCBI Taxonomy" id="151549"/>
    <lineage>
        <taxon>Eukaryota</taxon>
        <taxon>Metazoa</taxon>
        <taxon>Ecdysozoa</taxon>
        <taxon>Arthropoda</taxon>
        <taxon>Hexapoda</taxon>
        <taxon>Insecta</taxon>
        <taxon>Pterygota</taxon>
        <taxon>Neoptera</taxon>
        <taxon>Endopterygota</taxon>
        <taxon>Lepidoptera</taxon>
        <taxon>Glossata</taxon>
        <taxon>Ditrysia</taxon>
        <taxon>Tineoidea</taxon>
        <taxon>Psychidae</taxon>
        <taxon>Oiketicinae</taxon>
        <taxon>Eumeta</taxon>
    </lineage>
</organism>
<proteinExistence type="predicted"/>
<evidence type="ECO:0000313" key="2">
    <source>
        <dbReference type="Proteomes" id="UP000299102"/>
    </source>
</evidence>
<gene>
    <name evidence="1" type="ORF">EVAR_47660_1</name>
</gene>
<evidence type="ECO:0000313" key="1">
    <source>
        <dbReference type="EMBL" id="GBP68654.1"/>
    </source>
</evidence>